<dbReference type="Gene3D" id="3.40.50.150">
    <property type="entry name" value="Vaccinia Virus protein VP39"/>
    <property type="match status" value="1"/>
</dbReference>
<dbReference type="FunFam" id="3.40.50.150:FF:000554">
    <property type="entry name" value="Cation-transporting ATPase"/>
    <property type="match status" value="1"/>
</dbReference>
<name>A0A5C6DXG4_9BACT</name>
<keyword evidence="2" id="KW-1185">Reference proteome</keyword>
<dbReference type="PANTHER" id="PTHR43832">
    <property type="match status" value="1"/>
</dbReference>
<evidence type="ECO:0000313" key="1">
    <source>
        <dbReference type="EMBL" id="TWU40914.1"/>
    </source>
</evidence>
<protein>
    <submittedName>
        <fullName evidence="1">Cyclopropane-fatty-acyl-phospholipid synthase</fullName>
        <ecNumber evidence="1">2.1.1.79</ecNumber>
    </submittedName>
</protein>
<reference evidence="1 2" key="1">
    <citation type="submission" date="2019-02" db="EMBL/GenBank/DDBJ databases">
        <title>Deep-cultivation of Planctomycetes and their phenomic and genomic characterization uncovers novel biology.</title>
        <authorList>
            <person name="Wiegand S."/>
            <person name="Jogler M."/>
            <person name="Boedeker C."/>
            <person name="Pinto D."/>
            <person name="Vollmers J."/>
            <person name="Rivas-Marin E."/>
            <person name="Kohn T."/>
            <person name="Peeters S.H."/>
            <person name="Heuer A."/>
            <person name="Rast P."/>
            <person name="Oberbeckmann S."/>
            <person name="Bunk B."/>
            <person name="Jeske O."/>
            <person name="Meyerdierks A."/>
            <person name="Storesund J.E."/>
            <person name="Kallscheuer N."/>
            <person name="Luecker S."/>
            <person name="Lage O.M."/>
            <person name="Pohl T."/>
            <person name="Merkel B.J."/>
            <person name="Hornburger P."/>
            <person name="Mueller R.-W."/>
            <person name="Bruemmer F."/>
            <person name="Labrenz M."/>
            <person name="Spormann A.M."/>
            <person name="Op Den Camp H."/>
            <person name="Overmann J."/>
            <person name="Amann R."/>
            <person name="Jetten M.S.M."/>
            <person name="Mascher T."/>
            <person name="Medema M.H."/>
            <person name="Devos D.P."/>
            <person name="Kaster A.-K."/>
            <person name="Ovreas L."/>
            <person name="Rohde M."/>
            <person name="Galperin M.Y."/>
            <person name="Jogler C."/>
        </authorList>
    </citation>
    <scope>NUCLEOTIDE SEQUENCE [LARGE SCALE GENOMIC DNA]</scope>
    <source>
        <strain evidence="1 2">Poly41</strain>
    </source>
</reference>
<dbReference type="SUPFAM" id="SSF53335">
    <property type="entry name" value="S-adenosyl-L-methionine-dependent methyltransferases"/>
    <property type="match status" value="1"/>
</dbReference>
<proteinExistence type="predicted"/>
<dbReference type="GO" id="GO:0008825">
    <property type="term" value="F:cyclopropane-fatty-acyl-phospholipid synthase activity"/>
    <property type="evidence" value="ECO:0007669"/>
    <property type="project" value="UniProtKB-EC"/>
</dbReference>
<dbReference type="PANTHER" id="PTHR43832:SF1">
    <property type="entry name" value="S-ADENOSYL-L-METHIONINE-DEPENDENT METHYLTRANSFERASES SUPERFAMILY PROTEIN"/>
    <property type="match status" value="1"/>
</dbReference>
<dbReference type="GO" id="GO:0032259">
    <property type="term" value="P:methylation"/>
    <property type="evidence" value="ECO:0007669"/>
    <property type="project" value="UniProtKB-KW"/>
</dbReference>
<dbReference type="EMBL" id="SJPV01000002">
    <property type="protein sequence ID" value="TWU40914.1"/>
    <property type="molecule type" value="Genomic_DNA"/>
</dbReference>
<keyword evidence="1" id="KW-0808">Transferase</keyword>
<comment type="caution">
    <text evidence="1">The sequence shown here is derived from an EMBL/GenBank/DDBJ whole genome shotgun (WGS) entry which is preliminary data.</text>
</comment>
<dbReference type="CDD" id="cd02440">
    <property type="entry name" value="AdoMet_MTases"/>
    <property type="match status" value="1"/>
</dbReference>
<keyword evidence="1" id="KW-0489">Methyltransferase</keyword>
<accession>A0A5C6DXG4</accession>
<organism evidence="1 2">
    <name type="scientific">Novipirellula artificiosorum</name>
    <dbReference type="NCBI Taxonomy" id="2528016"/>
    <lineage>
        <taxon>Bacteria</taxon>
        <taxon>Pseudomonadati</taxon>
        <taxon>Planctomycetota</taxon>
        <taxon>Planctomycetia</taxon>
        <taxon>Pirellulales</taxon>
        <taxon>Pirellulaceae</taxon>
        <taxon>Novipirellula</taxon>
    </lineage>
</organism>
<gene>
    <name evidence="1" type="primary">cfa_2</name>
    <name evidence="1" type="ORF">Poly41_17490</name>
</gene>
<dbReference type="RefSeq" id="WP_146525434.1">
    <property type="nucleotide sequence ID" value="NZ_SJPV01000002.1"/>
</dbReference>
<dbReference type="Pfam" id="PF02353">
    <property type="entry name" value="CMAS"/>
    <property type="match status" value="1"/>
</dbReference>
<dbReference type="Proteomes" id="UP000319143">
    <property type="component" value="Unassembled WGS sequence"/>
</dbReference>
<evidence type="ECO:0000313" key="2">
    <source>
        <dbReference type="Proteomes" id="UP000319143"/>
    </source>
</evidence>
<sequence length="356" mass="41020">MSLIDLAESGILPDVLVRAGIRHLLGKRLNSNAPPLSPNLSDFCEMLRESPLAVATDQANEQHYEVPADFYLKVLGPRLKYSSCFFESDSTTLAEAEEAMLSLTCERAELEDGMRILELGCGWGSLTLWMAEKYPQAQITAVSNSASQRRFIEQRAAEAGWNHVRVITADMRDFRLQEAFDRVVSVEMFEHMRNYELLFQRVANWLSPKGKALVHVFCHCETPYLFETEGASNWMGRHFFTGGMMPSENLFEQFDDALTIEQQWRVSGMHYYRTCEAWLSNLDQNRAELLRRLGEEMTPVAAKRNLQRWRMFFMACAELFRYHGGNEWFVAHYRFTPTAAALLDQRIPELHHSKPS</sequence>
<dbReference type="EC" id="2.1.1.79" evidence="1"/>
<dbReference type="OrthoDB" id="9782855at2"/>
<dbReference type="AlphaFoldDB" id="A0A5C6DXG4"/>
<dbReference type="InterPro" id="IPR029063">
    <property type="entry name" value="SAM-dependent_MTases_sf"/>
</dbReference>